<accession>A0A6A1VWS2</accession>
<evidence type="ECO:0000313" key="4">
    <source>
        <dbReference type="Proteomes" id="UP000516437"/>
    </source>
</evidence>
<evidence type="ECO:0000313" key="2">
    <source>
        <dbReference type="EMBL" id="KAB1217389.1"/>
    </source>
</evidence>
<comment type="caution">
    <text evidence="2">The sequence shown here is derived from an EMBL/GenBank/DDBJ whole genome shotgun (WGS) entry which is preliminary data.</text>
</comment>
<dbReference type="EMBL" id="RXIC02000022">
    <property type="protein sequence ID" value="KAB1217389.1"/>
    <property type="molecule type" value="Genomic_DNA"/>
</dbReference>
<name>A0A6A1VWS2_9ROSI</name>
<dbReference type="AlphaFoldDB" id="A0A6A1VWS2"/>
<evidence type="ECO:0000256" key="1">
    <source>
        <dbReference type="SAM" id="MobiDB-lite"/>
    </source>
</evidence>
<protein>
    <submittedName>
        <fullName evidence="2">Uncharacterized protein</fullName>
    </submittedName>
</protein>
<reference evidence="2" key="1">
    <citation type="submission" date="2018-07" db="EMBL/GenBank/DDBJ databases">
        <authorList>
            <person name="Gao Z.-S."/>
            <person name="Jia H.-M."/>
            <person name="Jia H.-J."/>
            <person name="Cai Q.-L."/>
            <person name="Wang Y."/>
            <person name="Zhao H.-B."/>
        </authorList>
    </citation>
    <scope>NUCLEOTIDE SEQUENCE</scope>
    <source>
        <tissue evidence="2">Leaves</tissue>
    </source>
</reference>
<dbReference type="EMBL" id="RXIC02000022">
    <property type="protein sequence ID" value="KAB1217390.1"/>
    <property type="molecule type" value="Genomic_DNA"/>
</dbReference>
<keyword evidence="4" id="KW-1185">Reference proteome</keyword>
<evidence type="ECO:0000313" key="3">
    <source>
        <dbReference type="EMBL" id="KAB1217390.1"/>
    </source>
</evidence>
<feature type="region of interest" description="Disordered" evidence="1">
    <location>
        <begin position="25"/>
        <end position="55"/>
    </location>
</feature>
<feature type="compositionally biased region" description="Acidic residues" evidence="1">
    <location>
        <begin position="33"/>
        <end position="46"/>
    </location>
</feature>
<gene>
    <name evidence="3" type="ORF">CJ030_MR4G020931</name>
    <name evidence="2" type="ORF">CJ030_MR4G020932</name>
</gene>
<proteinExistence type="predicted"/>
<reference evidence="2" key="3">
    <citation type="submission" date="2019-09" db="EMBL/GenBank/DDBJ databases">
        <authorList>
            <person name="Gao Z."/>
        </authorList>
    </citation>
    <scope>NUCLEOTIDE SEQUENCE</scope>
    <source>
        <tissue evidence="2">Leaves</tissue>
    </source>
</reference>
<sequence>MENLARKTQPGQPLNKFEALSSLLDDEGRSCGDDDDDDNVDDEGEGEVEHFAPSPQTCNLSHAELKKSLNGKLQELKAIVRGKTRSIILIRRPPWTTPFRLIVPWHANDYCIILLVKWFSAQGC</sequence>
<dbReference type="Proteomes" id="UP000516437">
    <property type="component" value="Chromosome 4"/>
</dbReference>
<reference evidence="2 4" key="2">
    <citation type="journal article" date="2019" name="Plant Biotechnol. J.">
        <title>The red bayberry genome and genetic basis of sex determination.</title>
        <authorList>
            <person name="Jia H.M."/>
            <person name="Jia H.J."/>
            <person name="Cai Q.L."/>
            <person name="Wang Y."/>
            <person name="Zhao H.B."/>
            <person name="Yang W.F."/>
            <person name="Wang G.Y."/>
            <person name="Li Y.H."/>
            <person name="Zhan D.L."/>
            <person name="Shen Y.T."/>
            <person name="Niu Q.F."/>
            <person name="Chang L."/>
            <person name="Qiu J."/>
            <person name="Zhao L."/>
            <person name="Xie H.B."/>
            <person name="Fu W.Y."/>
            <person name="Jin J."/>
            <person name="Li X.W."/>
            <person name="Jiao Y."/>
            <person name="Zhou C.C."/>
            <person name="Tu T."/>
            <person name="Chai C.Y."/>
            <person name="Gao J.L."/>
            <person name="Fan L.J."/>
            <person name="van de Weg E."/>
            <person name="Wang J.Y."/>
            <person name="Gao Z.S."/>
        </authorList>
    </citation>
    <scope>NUCLEOTIDE SEQUENCE [LARGE SCALE GENOMIC DNA]</scope>
    <source>
        <tissue evidence="2">Leaves</tissue>
    </source>
</reference>
<organism evidence="2 4">
    <name type="scientific">Morella rubra</name>
    <name type="common">Chinese bayberry</name>
    <dbReference type="NCBI Taxonomy" id="262757"/>
    <lineage>
        <taxon>Eukaryota</taxon>
        <taxon>Viridiplantae</taxon>
        <taxon>Streptophyta</taxon>
        <taxon>Embryophyta</taxon>
        <taxon>Tracheophyta</taxon>
        <taxon>Spermatophyta</taxon>
        <taxon>Magnoliopsida</taxon>
        <taxon>eudicotyledons</taxon>
        <taxon>Gunneridae</taxon>
        <taxon>Pentapetalae</taxon>
        <taxon>rosids</taxon>
        <taxon>fabids</taxon>
        <taxon>Fagales</taxon>
        <taxon>Myricaceae</taxon>
        <taxon>Morella</taxon>
    </lineage>
</organism>